<evidence type="ECO:0000256" key="7">
    <source>
        <dbReference type="PIRSR" id="PIRSR026583-50"/>
    </source>
</evidence>
<evidence type="ECO:0000256" key="6">
    <source>
        <dbReference type="PIRNR" id="PIRNR026583"/>
    </source>
</evidence>
<comment type="subcellular location">
    <subcellularLocation>
        <location evidence="1">Cell membrane</location>
        <topology evidence="1">Multi-pass membrane protein</topology>
    </subcellularLocation>
</comment>
<evidence type="ECO:0000256" key="8">
    <source>
        <dbReference type="SAM" id="Phobius"/>
    </source>
</evidence>
<keyword evidence="6" id="KW-0378">Hydrolase</keyword>
<evidence type="ECO:0000313" key="10">
    <source>
        <dbReference type="EMBL" id="KRL12405.1"/>
    </source>
</evidence>
<comment type="catalytic activity">
    <reaction evidence="6">
        <text>3',3'-c-di-AMP + H2O = 5'-O-phosphonoadenylyl-(3'-&gt;5')-adenosine + H(+)</text>
        <dbReference type="Rhea" id="RHEA:54420"/>
        <dbReference type="ChEBI" id="CHEBI:15377"/>
        <dbReference type="ChEBI" id="CHEBI:15378"/>
        <dbReference type="ChEBI" id="CHEBI:71500"/>
        <dbReference type="ChEBI" id="CHEBI:138171"/>
    </reaction>
</comment>
<dbReference type="GO" id="GO:0003676">
    <property type="term" value="F:nucleic acid binding"/>
    <property type="evidence" value="ECO:0007669"/>
    <property type="project" value="UniProtKB-UniRule"/>
</dbReference>
<feature type="binding site" evidence="7">
    <location>
        <position position="432"/>
    </location>
    <ligand>
        <name>Mn(2+)</name>
        <dbReference type="ChEBI" id="CHEBI:29035"/>
        <label>2</label>
    </ligand>
</feature>
<feature type="binding site" evidence="7">
    <location>
        <position position="457"/>
    </location>
    <ligand>
        <name>Mn(2+)</name>
        <dbReference type="ChEBI" id="CHEBI:29035"/>
        <label>2</label>
    </ligand>
</feature>
<dbReference type="PIRSF" id="PIRSF026583">
    <property type="entry name" value="YybT"/>
    <property type="match status" value="1"/>
</dbReference>
<organism evidence="10 11">
    <name type="scientific">Schleiferilactobacillus perolens DSM 12744</name>
    <dbReference type="NCBI Taxonomy" id="1423792"/>
    <lineage>
        <taxon>Bacteria</taxon>
        <taxon>Bacillati</taxon>
        <taxon>Bacillota</taxon>
        <taxon>Bacilli</taxon>
        <taxon>Lactobacillales</taxon>
        <taxon>Lactobacillaceae</taxon>
        <taxon>Schleiferilactobacillus</taxon>
    </lineage>
</organism>
<sequence>MKNMVQRIKLPAFMRNARVITIFLIIVGLALATIILSFFNSVWIGLALTILFLALCVSIYYAAEVITQDTQKYVSDLTYRIKRGQQEALIQMPIGILLYNDRREIQWTNPFFQKYIGKKDILGKTLDNALPDLGQFVAKYSGDDTPHQIKWGDNQFDMTVQDDLGVIYLLDITKYARIEDQLAAQQIAIGQVFLDNYDEITQSMDDQSISNMSNYVTNKLTDWANHYHMFLKRVDDDHFFVMSYMEHLQEVEHDKFKILDVIRQDTSKQNYPLTLSIGFAYGNSNLAQLANDAQSNLDLALGRGGDQVVVKSPESPARFFGGRTNPMEKRTRVRARMISQALQEIFKQVDQIFVMGHARPDMDAIGASLGIRRIAEMNGKNCDVIVDANDVHSDVQRLLHRVSEQPEIAQHILTPQEALSRVTDRTLLILVDHSKPSISISPELCQRLAQRLIVIDHHRRGEEFPENPMLVYIEPYASSTCELITEMFEYQPKSVPGLNKLEATAMLAGITVDTHSFSLRTGTRTFDAASYLRSIGADSTQVQELLKEDVNNFIQKNHLIETIEMVEPNMALCTGEEDEVYDPVVAAQAADTLLSLAGIEASFVIVKRIDGKIGISARSLGKVNVQVIMEKMGGGGHLSNAATQMKDTTIAEARQQLKDILTQMVESDEE</sequence>
<dbReference type="Pfam" id="PF01368">
    <property type="entry name" value="DHH"/>
    <property type="match status" value="1"/>
</dbReference>
<dbReference type="Pfam" id="PF02272">
    <property type="entry name" value="DHHA1"/>
    <property type="match status" value="1"/>
</dbReference>
<dbReference type="Gene3D" id="3.30.450.20">
    <property type="entry name" value="PAS domain"/>
    <property type="match status" value="1"/>
</dbReference>
<dbReference type="SMART" id="SM00267">
    <property type="entry name" value="GGDEF"/>
    <property type="match status" value="1"/>
</dbReference>
<dbReference type="Pfam" id="PF21370">
    <property type="entry name" value="PAS_GdpP"/>
    <property type="match status" value="1"/>
</dbReference>
<comment type="similarity">
    <text evidence="6">Belongs to the GdpP/PdeA phosphodiesterase family.</text>
</comment>
<evidence type="ECO:0000259" key="9">
    <source>
        <dbReference type="PROSITE" id="PS50887"/>
    </source>
</evidence>
<evidence type="ECO:0000256" key="3">
    <source>
        <dbReference type="ARBA" id="ARBA00022692"/>
    </source>
</evidence>
<name>A0A0R1N3S0_9LACO</name>
<feature type="binding site" evidence="7">
    <location>
        <position position="361"/>
    </location>
    <ligand>
        <name>Mn(2+)</name>
        <dbReference type="ChEBI" id="CHEBI:29035"/>
        <label>1</label>
    </ligand>
</feature>
<keyword evidence="7" id="KW-0479">Metal-binding</keyword>
<feature type="binding site" evidence="7">
    <location>
        <position position="357"/>
    </location>
    <ligand>
        <name>Mn(2+)</name>
        <dbReference type="ChEBI" id="CHEBI:29035"/>
        <label>1</label>
    </ligand>
</feature>
<comment type="cofactor">
    <cofactor evidence="7">
        <name>Mn(2+)</name>
        <dbReference type="ChEBI" id="CHEBI:29035"/>
    </cofactor>
    <text evidence="7">For phosphodiesterase activity, probably binds 2 Mn(2+) per subunit.</text>
</comment>
<dbReference type="Pfam" id="PF24898">
    <property type="entry name" value="GGDEF_GdpP"/>
    <property type="match status" value="1"/>
</dbReference>
<dbReference type="OrthoDB" id="9759476at2"/>
<comment type="function">
    <text evidence="6">Has phosphodiesterase (PDE) activity against cyclic-di-AMP (c-di-AMP).</text>
</comment>
<dbReference type="GO" id="GO:0005886">
    <property type="term" value="C:plasma membrane"/>
    <property type="evidence" value="ECO:0007669"/>
    <property type="project" value="UniProtKB-SubCell"/>
</dbReference>
<dbReference type="InterPro" id="IPR051319">
    <property type="entry name" value="Oligoribo/pAp-PDE_c-di-AMP_PDE"/>
</dbReference>
<evidence type="ECO:0000256" key="2">
    <source>
        <dbReference type="ARBA" id="ARBA00022475"/>
    </source>
</evidence>
<evidence type="ECO:0000256" key="4">
    <source>
        <dbReference type="ARBA" id="ARBA00022989"/>
    </source>
</evidence>
<dbReference type="AlphaFoldDB" id="A0A0R1N3S0"/>
<evidence type="ECO:0000256" key="5">
    <source>
        <dbReference type="ARBA" id="ARBA00023136"/>
    </source>
</evidence>
<dbReference type="STRING" id="1423792.FD09_GL002988"/>
<keyword evidence="3 8" id="KW-0812">Transmembrane</keyword>
<dbReference type="GO" id="GO:0046872">
    <property type="term" value="F:metal ion binding"/>
    <property type="evidence" value="ECO:0007669"/>
    <property type="project" value="UniProtKB-KW"/>
</dbReference>
<dbReference type="FunFam" id="3.90.1640.10:FF:000002">
    <property type="entry name" value="Cyclic-di-AMP phosphodiesterase"/>
    <property type="match status" value="1"/>
</dbReference>
<dbReference type="InterPro" id="IPR049553">
    <property type="entry name" value="GdpP-like_PAS"/>
</dbReference>
<dbReference type="PANTHER" id="PTHR47618">
    <property type="entry name" value="BIFUNCTIONAL OLIGORIBONUCLEASE AND PAP PHOSPHATASE NRNA"/>
    <property type="match status" value="1"/>
</dbReference>
<feature type="binding site" evidence="7">
    <location>
        <position position="432"/>
    </location>
    <ligand>
        <name>Mn(2+)</name>
        <dbReference type="ChEBI" id="CHEBI:29035"/>
        <label>1</label>
    </ligand>
</feature>
<reference evidence="10 11" key="1">
    <citation type="journal article" date="2015" name="Genome Announc.">
        <title>Expanding the biotechnology potential of lactobacilli through comparative genomics of 213 strains and associated genera.</title>
        <authorList>
            <person name="Sun Z."/>
            <person name="Harris H.M."/>
            <person name="McCann A."/>
            <person name="Guo C."/>
            <person name="Argimon S."/>
            <person name="Zhang W."/>
            <person name="Yang X."/>
            <person name="Jeffery I.B."/>
            <person name="Cooney J.C."/>
            <person name="Kagawa T.F."/>
            <person name="Liu W."/>
            <person name="Song Y."/>
            <person name="Salvetti E."/>
            <person name="Wrobel A."/>
            <person name="Rasinkangas P."/>
            <person name="Parkhill J."/>
            <person name="Rea M.C."/>
            <person name="O'Sullivan O."/>
            <person name="Ritari J."/>
            <person name="Douillard F.P."/>
            <person name="Paul Ross R."/>
            <person name="Yang R."/>
            <person name="Briner A.E."/>
            <person name="Felis G.E."/>
            <person name="de Vos W.M."/>
            <person name="Barrangou R."/>
            <person name="Klaenhammer T.R."/>
            <person name="Caufield P.W."/>
            <person name="Cui Y."/>
            <person name="Zhang H."/>
            <person name="O'Toole P.W."/>
        </authorList>
    </citation>
    <scope>NUCLEOTIDE SEQUENCE [LARGE SCALE GENOMIC DNA]</scope>
    <source>
        <strain evidence="10 11">DSM 12744</strain>
    </source>
</reference>
<dbReference type="InterPro" id="IPR001667">
    <property type="entry name" value="DDH_dom"/>
</dbReference>
<comment type="caution">
    <text evidence="10">The sequence shown here is derived from an EMBL/GenBank/DDBJ whole genome shotgun (WGS) entry which is preliminary data.</text>
</comment>
<proteinExistence type="inferred from homology"/>
<dbReference type="InterPro" id="IPR003156">
    <property type="entry name" value="DHHA1_dom"/>
</dbReference>
<keyword evidence="2 6" id="KW-1003">Cell membrane</keyword>
<keyword evidence="5 6" id="KW-0472">Membrane</keyword>
<dbReference type="InterPro" id="IPR000160">
    <property type="entry name" value="GGDEF_dom"/>
</dbReference>
<dbReference type="Gene3D" id="3.10.310.30">
    <property type="match status" value="1"/>
</dbReference>
<feature type="transmembrane region" description="Helical" evidence="8">
    <location>
        <begin position="42"/>
        <end position="63"/>
    </location>
</feature>
<dbReference type="EMBL" id="AZEC01000008">
    <property type="protein sequence ID" value="KRL12405.1"/>
    <property type="molecule type" value="Genomic_DNA"/>
</dbReference>
<keyword evidence="11" id="KW-1185">Reference proteome</keyword>
<dbReference type="PANTHER" id="PTHR47618:SF2">
    <property type="entry name" value="CYCLIC-DI-AMP PHOSPHODIESTERASE GDPP"/>
    <property type="match status" value="1"/>
</dbReference>
<feature type="binding site" evidence="7">
    <location>
        <position position="513"/>
    </location>
    <ligand>
        <name>Mn(2+)</name>
        <dbReference type="ChEBI" id="CHEBI:29035"/>
        <label>2</label>
    </ligand>
</feature>
<keyword evidence="7" id="KW-0464">Manganese</keyword>
<dbReference type="SUPFAM" id="SSF64182">
    <property type="entry name" value="DHH phosphoesterases"/>
    <property type="match status" value="1"/>
</dbReference>
<dbReference type="RefSeq" id="WP_057820796.1">
    <property type="nucleotide sequence ID" value="NZ_AZEC01000008.1"/>
</dbReference>
<dbReference type="GO" id="GO:0106409">
    <property type="term" value="F:cyclic-di-AMP phosphodiesterase activity"/>
    <property type="evidence" value="ECO:0007669"/>
    <property type="project" value="RHEA"/>
</dbReference>
<evidence type="ECO:0000313" key="11">
    <source>
        <dbReference type="Proteomes" id="UP000051330"/>
    </source>
</evidence>
<dbReference type="EC" id="3.1.4.-" evidence="6"/>
<dbReference type="PATRIC" id="fig|1423792.3.peg.3070"/>
<dbReference type="GO" id="GO:0016787">
    <property type="term" value="F:hydrolase activity"/>
    <property type="evidence" value="ECO:0007669"/>
    <property type="project" value="UniProtKB-UniRule"/>
</dbReference>
<protein>
    <recommendedName>
        <fullName evidence="6">Cyclic-di-AMP phosphodiesterase</fullName>
        <ecNumber evidence="6">3.1.4.-</ecNumber>
    </recommendedName>
</protein>
<accession>A0A0R1N3S0</accession>
<feature type="binding site" evidence="7">
    <location>
        <position position="363"/>
    </location>
    <ligand>
        <name>Mn(2+)</name>
        <dbReference type="ChEBI" id="CHEBI:29035"/>
        <label>2</label>
    </ligand>
</feature>
<dbReference type="PROSITE" id="PS50887">
    <property type="entry name" value="GGDEF"/>
    <property type="match status" value="1"/>
</dbReference>
<evidence type="ECO:0000256" key="1">
    <source>
        <dbReference type="ARBA" id="ARBA00004651"/>
    </source>
</evidence>
<keyword evidence="4 8" id="KW-1133">Transmembrane helix</keyword>
<dbReference type="Gene3D" id="3.90.1640.10">
    <property type="entry name" value="inorganic pyrophosphatase (n-terminal core)"/>
    <property type="match status" value="1"/>
</dbReference>
<feature type="domain" description="GGDEF" evidence="9">
    <location>
        <begin position="185"/>
        <end position="313"/>
    </location>
</feature>
<dbReference type="InterPro" id="IPR038763">
    <property type="entry name" value="DHH_sf"/>
</dbReference>
<dbReference type="InterPro" id="IPR014528">
    <property type="entry name" value="GdpP/PdeA"/>
</dbReference>
<gene>
    <name evidence="10" type="ORF">FD09_GL002988</name>
</gene>
<dbReference type="Proteomes" id="UP000051330">
    <property type="component" value="Unassembled WGS sequence"/>
</dbReference>